<evidence type="ECO:0000256" key="1">
    <source>
        <dbReference type="SAM" id="MobiDB-lite"/>
    </source>
</evidence>
<keyword evidence="2" id="KW-0732">Signal</keyword>
<evidence type="ECO:0000313" key="4">
    <source>
        <dbReference type="Proteomes" id="UP000532373"/>
    </source>
</evidence>
<reference evidence="3 4" key="1">
    <citation type="submission" date="2020-08" db="EMBL/GenBank/DDBJ databases">
        <title>Genomic Encyclopedia of Type Strains, Phase IV (KMG-IV): sequencing the most valuable type-strain genomes for metagenomic binning, comparative biology and taxonomic classification.</title>
        <authorList>
            <person name="Goeker M."/>
        </authorList>
    </citation>
    <scope>NUCLEOTIDE SEQUENCE [LARGE SCALE GENOMIC DNA]</scope>
    <source>
        <strain evidence="3 4">DSM 17454</strain>
    </source>
</reference>
<feature type="chain" id="PRO_5034911927" evidence="2">
    <location>
        <begin position="22"/>
        <end position="362"/>
    </location>
</feature>
<dbReference type="EMBL" id="JACHGI010000010">
    <property type="protein sequence ID" value="MBB6468478.1"/>
    <property type="molecule type" value="Genomic_DNA"/>
</dbReference>
<accession>A0A8E1WIB4</accession>
<evidence type="ECO:0000256" key="2">
    <source>
        <dbReference type="SAM" id="SignalP"/>
    </source>
</evidence>
<gene>
    <name evidence="3" type="ORF">HNQ96_004362</name>
</gene>
<dbReference type="AlphaFoldDB" id="A0A8E1WIB4"/>
<protein>
    <submittedName>
        <fullName evidence="3">Uncharacterized protein</fullName>
    </submittedName>
</protein>
<comment type="caution">
    <text evidence="3">The sequence shown here is derived from an EMBL/GenBank/DDBJ whole genome shotgun (WGS) entry which is preliminary data.</text>
</comment>
<proteinExistence type="predicted"/>
<dbReference type="Proteomes" id="UP000532373">
    <property type="component" value="Unassembled WGS sequence"/>
</dbReference>
<feature type="region of interest" description="Disordered" evidence="1">
    <location>
        <begin position="81"/>
        <end position="102"/>
    </location>
</feature>
<sequence length="362" mass="39720">MRFLSILALSVAMSGLAVQNAATPALRAEAKTLTAAPSSLFVSGHSLTDRPMLEKLAEMATGSSRPIVWNMQNIGGSSLEQRSMGTDPARPWSGFSSGTDRDGGPVDVLAEWREPSVGGRSYDLLLVTELHSLLDTLMRQGTVRYLNEFQRRFLETNPSGAIWFMAPWLNVSDREDPRDWIDYERRASSVWRCVVEAASTGAAPGERGSGIGFVPASLALAELVDYLTSASRAGFENMTPGDVVRSLFTDTVHLTDLGETYTALITFATIHGLDAGMVGMPDREGDARAQTLKAFATEFLHGYRAAEPLEQCPSGVSLSFAWAYAEYANKIYRADFSWPRAAIQRWRDTARFGWNLRNAFAD</sequence>
<evidence type="ECO:0000313" key="3">
    <source>
        <dbReference type="EMBL" id="MBB6468478.1"/>
    </source>
</evidence>
<name>A0A8E1WIB4_9HYPH</name>
<feature type="signal peptide" evidence="2">
    <location>
        <begin position="1"/>
        <end position="21"/>
    </location>
</feature>
<organism evidence="3 4">
    <name type="scientific">Aminobacter carboxidus</name>
    <dbReference type="NCBI Taxonomy" id="376165"/>
    <lineage>
        <taxon>Bacteria</taxon>
        <taxon>Pseudomonadati</taxon>
        <taxon>Pseudomonadota</taxon>
        <taxon>Alphaproteobacteria</taxon>
        <taxon>Hyphomicrobiales</taxon>
        <taxon>Phyllobacteriaceae</taxon>
        <taxon>Aminobacter</taxon>
    </lineage>
</organism>